<dbReference type="InterPro" id="IPR001584">
    <property type="entry name" value="Integrase_cat-core"/>
</dbReference>
<accession>A0A699GKB5</accession>
<feature type="compositionally biased region" description="Polar residues" evidence="2">
    <location>
        <begin position="2256"/>
        <end position="2273"/>
    </location>
</feature>
<dbReference type="Gene3D" id="3.30.420.10">
    <property type="entry name" value="Ribonuclease H-like superfamily/Ribonuclease H"/>
    <property type="match status" value="1"/>
</dbReference>
<protein>
    <recommendedName>
        <fullName evidence="3">Integrase catalytic domain-containing protein</fullName>
    </recommendedName>
</protein>
<feature type="coiled-coil region" evidence="1">
    <location>
        <begin position="2095"/>
        <end position="2122"/>
    </location>
</feature>
<evidence type="ECO:0000313" key="4">
    <source>
        <dbReference type="EMBL" id="GEU29867.1"/>
    </source>
</evidence>
<dbReference type="PANTHER" id="PTHR33223">
    <property type="entry name" value="CCHC-TYPE DOMAIN-CONTAINING PROTEIN"/>
    <property type="match status" value="1"/>
</dbReference>
<dbReference type="InterPro" id="IPR057670">
    <property type="entry name" value="SH3_retrovirus"/>
</dbReference>
<dbReference type="Gene3D" id="2.40.70.10">
    <property type="entry name" value="Acid Proteases"/>
    <property type="match status" value="1"/>
</dbReference>
<dbReference type="EMBL" id="BKCJ010000107">
    <property type="protein sequence ID" value="GEU29867.1"/>
    <property type="molecule type" value="Genomic_DNA"/>
</dbReference>
<dbReference type="Pfam" id="PF25597">
    <property type="entry name" value="SH3_retrovirus"/>
    <property type="match status" value="1"/>
</dbReference>
<organism evidence="4">
    <name type="scientific">Tanacetum cinerariifolium</name>
    <name type="common">Dalmatian daisy</name>
    <name type="synonym">Chrysanthemum cinerariifolium</name>
    <dbReference type="NCBI Taxonomy" id="118510"/>
    <lineage>
        <taxon>Eukaryota</taxon>
        <taxon>Viridiplantae</taxon>
        <taxon>Streptophyta</taxon>
        <taxon>Embryophyta</taxon>
        <taxon>Tracheophyta</taxon>
        <taxon>Spermatophyta</taxon>
        <taxon>Magnoliopsida</taxon>
        <taxon>eudicotyledons</taxon>
        <taxon>Gunneridae</taxon>
        <taxon>Pentapetalae</taxon>
        <taxon>asterids</taxon>
        <taxon>campanulids</taxon>
        <taxon>Asterales</taxon>
        <taxon>Asteraceae</taxon>
        <taxon>Asteroideae</taxon>
        <taxon>Anthemideae</taxon>
        <taxon>Anthemidinae</taxon>
        <taxon>Tanacetum</taxon>
    </lineage>
</organism>
<dbReference type="InterPro" id="IPR036188">
    <property type="entry name" value="FAD/NAD-bd_sf"/>
</dbReference>
<evidence type="ECO:0000256" key="2">
    <source>
        <dbReference type="SAM" id="MobiDB-lite"/>
    </source>
</evidence>
<dbReference type="PROSITE" id="PS50994">
    <property type="entry name" value="INTEGRASE"/>
    <property type="match status" value="1"/>
</dbReference>
<feature type="region of interest" description="Disordered" evidence="2">
    <location>
        <begin position="2641"/>
        <end position="2681"/>
    </location>
</feature>
<feature type="compositionally biased region" description="Polar residues" evidence="2">
    <location>
        <begin position="1429"/>
        <end position="1458"/>
    </location>
</feature>
<feature type="region of interest" description="Disordered" evidence="2">
    <location>
        <begin position="260"/>
        <end position="283"/>
    </location>
</feature>
<reference evidence="4" key="1">
    <citation type="journal article" date="2019" name="Sci. Rep.">
        <title>Draft genome of Tanacetum cinerariifolium, the natural source of mosquito coil.</title>
        <authorList>
            <person name="Yamashiro T."/>
            <person name="Shiraishi A."/>
            <person name="Satake H."/>
            <person name="Nakayama K."/>
        </authorList>
    </citation>
    <scope>NUCLEOTIDE SEQUENCE</scope>
</reference>
<dbReference type="Gene3D" id="3.50.50.60">
    <property type="entry name" value="FAD/NAD(P)-binding domain"/>
    <property type="match status" value="1"/>
</dbReference>
<dbReference type="InterPro" id="IPR012337">
    <property type="entry name" value="RNaseH-like_sf"/>
</dbReference>
<name>A0A699GKB5_TANCI</name>
<dbReference type="SUPFAM" id="SSF53098">
    <property type="entry name" value="Ribonuclease H-like"/>
    <property type="match status" value="1"/>
</dbReference>
<comment type="caution">
    <text evidence="4">The sequence shown here is derived from an EMBL/GenBank/DDBJ whole genome shotgun (WGS) entry which is preliminary data.</text>
</comment>
<feature type="region of interest" description="Disordered" evidence="2">
    <location>
        <begin position="2238"/>
        <end position="2273"/>
    </location>
</feature>
<keyword evidence="1" id="KW-0175">Coiled coil</keyword>
<dbReference type="GO" id="GO:0003676">
    <property type="term" value="F:nucleic acid binding"/>
    <property type="evidence" value="ECO:0007669"/>
    <property type="project" value="InterPro"/>
</dbReference>
<dbReference type="CDD" id="cd00303">
    <property type="entry name" value="retropepsin_like"/>
    <property type="match status" value="1"/>
</dbReference>
<feature type="region of interest" description="Disordered" evidence="2">
    <location>
        <begin position="1401"/>
        <end position="1462"/>
    </location>
</feature>
<feature type="domain" description="Integrase catalytic" evidence="3">
    <location>
        <begin position="2376"/>
        <end position="2471"/>
    </location>
</feature>
<proteinExistence type="predicted"/>
<dbReference type="Pfam" id="PF00665">
    <property type="entry name" value="rve"/>
    <property type="match status" value="1"/>
</dbReference>
<evidence type="ECO:0000259" key="3">
    <source>
        <dbReference type="PROSITE" id="PS50994"/>
    </source>
</evidence>
<dbReference type="Pfam" id="PF03732">
    <property type="entry name" value="Retrotrans_gag"/>
    <property type="match status" value="2"/>
</dbReference>
<gene>
    <name evidence="4" type="ORF">Tci_001845</name>
</gene>
<dbReference type="Pfam" id="PF07727">
    <property type="entry name" value="RVT_2"/>
    <property type="match status" value="1"/>
</dbReference>
<feature type="compositionally biased region" description="Low complexity" evidence="2">
    <location>
        <begin position="271"/>
        <end position="283"/>
    </location>
</feature>
<dbReference type="PANTHER" id="PTHR33223:SF11">
    <property type="entry name" value="ELEMENT PROTEIN, PUTATIVE-RELATED"/>
    <property type="match status" value="1"/>
</dbReference>
<dbReference type="GO" id="GO:0015074">
    <property type="term" value="P:DNA integration"/>
    <property type="evidence" value="ECO:0007669"/>
    <property type="project" value="InterPro"/>
</dbReference>
<dbReference type="InterPro" id="IPR021109">
    <property type="entry name" value="Peptidase_aspartic_dom_sf"/>
</dbReference>
<dbReference type="InterPro" id="IPR013103">
    <property type="entry name" value="RVT_2"/>
</dbReference>
<dbReference type="InterPro" id="IPR005162">
    <property type="entry name" value="Retrotrans_gag_dom"/>
</dbReference>
<evidence type="ECO:0000256" key="1">
    <source>
        <dbReference type="SAM" id="Coils"/>
    </source>
</evidence>
<dbReference type="InterPro" id="IPR036397">
    <property type="entry name" value="RNaseH_sf"/>
</dbReference>
<sequence length="2924" mass="333343">MADVRWRKCSKYPRMGMEMLSWYVSNDAIKLMLFPYSLEGAAKIWYEKEPPQSVLTWGDLVSKFVNHFFPPLKITHLKNEITRFTQKFKETFGETGERFKEMLRQCPHHGFSELHQINSFYNGLNDHEQDSLNVAAGGNLLRKTPQDALIINENKSKVCYSRNRPVAFKVSTTSSGNSSSTDARIDELTDTISNLVETFNKKMTTLATVKAIEETCVIFVGAHLYYDCIATDSNISSVCVTTGTYNQGSTGFRPLVATNYRASPPGFPPVQNNQNRYNQNQNQSYNQNRGNNYQVPIQHLQVKLTNEFSKYKQITETSTHAMHNQIDNFKAGLINEIHSSIHNQINSVKNKLRSDISNQTNELRNMMVSYFQMNTASSSGSGSLPSNTIPNHRADLKSITTRSGVTLAGPLVSPPPSKEVDRETETITNQVLTGSTNNVPPLVVHPSPISTSFSTISSSKMPEVTKDMKLPEKLGDPSKFLMPCDFPELDEFLALADLGASINLMPLSIWRKLSLPKLTSTQMILELADRLTTRPAGIAEDVFVKVGKFYFLTDFIVVVYVVDPQLTLRVDDEAITFKVGQTSKYSYNNVESINRIDVIDIACEEYVQKVLGFSDNSKSGSPTPALDPIISSSSTSFTPFEGSDFILEEIETFLQTLDELSNLDYDYYDMEGDILYLEKLLNEDPSPNLPSVKTEDLKKRTDNLPVIISKELKYEEKSALLKVLKSHKWAIVWKISDIKGAENLAADHLSRLENPYQDELENKEVIETFPLETLDMIAFRGNSSTSWFADFANYHAGNFIMKGMSSQQKKKFFKDVKHYFWDDPYLFKIYADQVIRRCVHGQEAVDILTACHNVPTGGRHGANLTDKKVEANALLTNDARVVVNFLKSLFARFGTPDKWASKGFKSRLETYSREDHRKACRLPIELEHEAYWALKHCNFDLKTVEKNKIHDSKIKDRIFNVGDRVLLFNSRLKIFSGKLKPRWSEPFTVAHVFPYGTIELSRAEGPNFKNSLLLLIIVVCYQLSSMSPKDIVFTTKPFEYEAFVTSISNSKTVPSFEELQTKVLNQESRLHRIQAAQYSEQQSAFVSQTSAAFDNRSSRSNYNGVRNNNGRNQQLILRLFSAIEQEELAALVMSNAYLVSSYASGPRSDQTIAFITMECQSRWIAQALSRKVSLPSEEDKLSDVERYYKEMKEKGLAEDTTHQGLQAAYMEWVFAQTGMAMEQYIKDIIEYLIHCRVTAEIERRMRVQKAGKSVSARSDSYKRHFHSMYTKALLESEDSGGNARVWFDDLLPESVKSYDDLKKAFPENYLQQQKYIQDPIELHNIKQRDGKSTEDFVRRYKLESRDVKGAPECMRIFGFVHGTINPELIKHLHDKIQKTVDEMMRVTTSFLREEVAALNHERKKIFPPSKQHESSQKQKFKKGSFQNQRRNPISYQANNRRNGQSSNKPGLSRTNSNDWLYPHRGRPQQVVWTTPVQLGHFRLEACGYNQHPKTHRGTSSKRARGMFSDQALYCVLRFYSLFGGLRERLKKFSSLRFGRLQGVLGCDIYAAGSENRPLMLNKDNYVPWSSRIIRYARIRPNGKMIIDSIENVPYIRQMIATPGEPDLPVLIPESFHEHTNEELTETDIKRMDADDQAIQTILLGLPKDVYATVDSCETAKDIWEHKGNQLNLIHHFIKLMNDLKRNKPFSENIASNLKFLNNLQPEWKRHVTIVRQTKNLHETDFPHIYNFLKMNQEEVNELRFERLTKSHDPLALMAHSHNSFNFPITHKDQSSCSTHPQQSFPINNKYNPQPSLNQNFMQPSMTYLKDINDPIDAMNAALILFAKALKLTAPTNNNQRTSSNPRNHQIAQLVINMGQDRQSQNVGWNDGNQFGQYIDQVAQKQQGAKGAGIGNQARCYNCRGLGDLDEIKEVNANCILMANLQQASTSGTQHDRAPVYDTDGSAEVQLNDNCYDNKIFNMFTQEEQYTDLLEPILEPQLVTQNDNHVTSVASSLVQSGGTVETIFAPNEETRAHQETVYRNLVDHVDVVNHNMRATNAELKSKLARYKNQEQRVEISQEKYDKLENCYQKSVYQEHCLTRKINALHLSSAKQITTLNDEISSLNNQLSKEKSSISSLMDEKKRLKHDFKIQEDMFLDKEVELEAKIKDLENILLKRDQTLRARGFENTSEFMKNTSGMSVTPCVDKPKLSVVTPHSKKLHASTQSHSVPQPKEFNVVKHRNRHVIVKKNVSSNTVTASSTGLVHTARTRRPQPKGNTRNARIPSASKSSEVKNNVTIEEHRRTLLLSKNQKTMSSECNNIKLAIRNDKFESVCANCKQCLVTANHDACLPSSVNALNSRENKWCAKSPLVEIKRDIGHRRNTYFIRDPDGVDLLKRNPASSASYGLCGPMRVASINGKRYLLVIVDDYSRYTWVYFLKTKDETPEVIKNFLKKIYVRLQASGIIVHTDNEIEFKNQILKEYFHNVGIRHEIPAEKILRKMESLSTEIVYRSIIHQHFNKTPYELFQGRKPDISYLHVFGALCYPKNDREDIGKLGAKGDIGFFIGYSANSVAYRVYNRRTKKIIEMINVTFDDLSAITFEQNSSRPGLQSVTSGQISSKLELTYAPSKITPQRPKAPRAIPAAPVVRNLQAPTASMFFQDSAPVPTNSTNTPVSSHNIDATSQQHPQQQRNHTPSPTAFVNPFGTPSTESVVSSTQYVDPSNMHSFYQSYPHDYQWTKDHPLEQVIGEPSLPVLTRNQLKTNGDMCIYALTVSIIEPKTVKEALTDPALIESMKEELHQFIGLDVWELVPLPDGIKPLTLKWGYRQEEGIDFEESFAPVAWMEAIRIFLAYDAYKGFIVYQMDVKMAFLHGSLKEDMYVCQPEGFIDADYPSYVYKLKKALYGLKQASRAWYDELSMFLLQNEFSKGTIDRHYLPDTLTTTS</sequence>
<feature type="coiled-coil region" evidence="1">
    <location>
        <begin position="2032"/>
        <end position="2069"/>
    </location>
</feature>